<dbReference type="InterPro" id="IPR036812">
    <property type="entry name" value="NAD(P)_OxRdtase_dom_sf"/>
</dbReference>
<keyword evidence="1" id="KW-0560">Oxidoreductase</keyword>
<name>A0AA90GZT1_9ACTN</name>
<dbReference type="PANTHER" id="PTHR43625">
    <property type="entry name" value="AFLATOXIN B1 ALDEHYDE REDUCTASE"/>
    <property type="match status" value="1"/>
</dbReference>
<evidence type="ECO:0000259" key="2">
    <source>
        <dbReference type="Pfam" id="PF00248"/>
    </source>
</evidence>
<dbReference type="CDD" id="cd19088">
    <property type="entry name" value="AKR_AKR13B1"/>
    <property type="match status" value="1"/>
</dbReference>
<evidence type="ECO:0000256" key="1">
    <source>
        <dbReference type="ARBA" id="ARBA00023002"/>
    </source>
</evidence>
<dbReference type="AlphaFoldDB" id="A0AA90GZT1"/>
<protein>
    <submittedName>
        <fullName evidence="3">Aldo/keto reductase</fullName>
    </submittedName>
</protein>
<dbReference type="SUPFAM" id="SSF51430">
    <property type="entry name" value="NAD(P)-linked oxidoreductase"/>
    <property type="match status" value="1"/>
</dbReference>
<organism evidence="3">
    <name type="scientific">Streptantibioticus silvisoli</name>
    <dbReference type="NCBI Taxonomy" id="2705255"/>
    <lineage>
        <taxon>Bacteria</taxon>
        <taxon>Bacillati</taxon>
        <taxon>Actinomycetota</taxon>
        <taxon>Actinomycetes</taxon>
        <taxon>Kitasatosporales</taxon>
        <taxon>Streptomycetaceae</taxon>
        <taxon>Streptantibioticus</taxon>
    </lineage>
</organism>
<feature type="domain" description="NADP-dependent oxidoreductase" evidence="2">
    <location>
        <begin position="16"/>
        <end position="213"/>
    </location>
</feature>
<evidence type="ECO:0000313" key="3">
    <source>
        <dbReference type="EMBL" id="MDI5968378.1"/>
    </source>
</evidence>
<proteinExistence type="predicted"/>
<dbReference type="GO" id="GO:0005737">
    <property type="term" value="C:cytoplasm"/>
    <property type="evidence" value="ECO:0007669"/>
    <property type="project" value="TreeGrafter"/>
</dbReference>
<dbReference type="InterPro" id="IPR023210">
    <property type="entry name" value="NADP_OxRdtase_dom"/>
</dbReference>
<dbReference type="GO" id="GO:0016491">
    <property type="term" value="F:oxidoreductase activity"/>
    <property type="evidence" value="ECO:0007669"/>
    <property type="project" value="UniProtKB-KW"/>
</dbReference>
<dbReference type="InterPro" id="IPR050791">
    <property type="entry name" value="Aldo-Keto_reductase"/>
</dbReference>
<accession>A0AA90GZT1</accession>
<reference evidence="3" key="1">
    <citation type="submission" date="2023-05" db="EMBL/GenBank/DDBJ databases">
        <title>Streptantibioticus silvisoli sp. nov., acidotolerant actinomycetes 1 from pine litter.</title>
        <authorList>
            <person name="Swiecimska M."/>
            <person name="Golinska P."/>
            <person name="Sangal V."/>
            <person name="Wachnowicz B."/>
            <person name="Goodfellow M."/>
        </authorList>
    </citation>
    <scope>NUCLEOTIDE SEQUENCE</scope>
    <source>
        <strain evidence="3">SL13</strain>
    </source>
</reference>
<sequence>MSPAGTITLAGKTVSRLGLGTMRLTGPGTWGPADDADAALQLLRDAVHELGISHVDTADAYGPYTVEELIRRALHPYPDSLLLATKVGMIRPAPNQWRPLGRPDYLRAAVEASLCRLAVDRIDLCYLHRVDPGVPLVDQVGELMDLTAEGKIGAIGLSKVTPEQIKEAATVAPIAAVQNCLNLDEPDDPALRYCATAGIPYVPYRPLNAGALAHGSLGEALGWLLGLGPHVAPIPGTSSIEHLRALVDACDQRLTDGGRA</sequence>
<dbReference type="Pfam" id="PF00248">
    <property type="entry name" value="Aldo_ket_red"/>
    <property type="match status" value="1"/>
</dbReference>
<dbReference type="PANTHER" id="PTHR43625:SF40">
    <property type="entry name" value="ALDO-KETO REDUCTASE YAKC [NADP(+)]"/>
    <property type="match status" value="1"/>
</dbReference>
<dbReference type="Gene3D" id="3.20.20.100">
    <property type="entry name" value="NADP-dependent oxidoreductase domain"/>
    <property type="match status" value="1"/>
</dbReference>
<dbReference type="RefSeq" id="WP_271313106.1">
    <property type="nucleotide sequence ID" value="NZ_JABXJJ020000003.1"/>
</dbReference>
<comment type="caution">
    <text evidence="3">The sequence shown here is derived from an EMBL/GenBank/DDBJ whole genome shotgun (WGS) entry which is preliminary data.</text>
</comment>
<dbReference type="EMBL" id="JABXJJ020000003">
    <property type="protein sequence ID" value="MDI5968378.1"/>
    <property type="molecule type" value="Genomic_DNA"/>
</dbReference>
<gene>
    <name evidence="3" type="ORF">POF50_003280</name>
</gene>